<reference evidence="2" key="1">
    <citation type="submission" date="2022-11" db="UniProtKB">
        <authorList>
            <consortium name="WormBaseParasite"/>
        </authorList>
    </citation>
    <scope>IDENTIFICATION</scope>
</reference>
<name>A0AC34REK7_9BILA</name>
<dbReference type="Proteomes" id="UP000887576">
    <property type="component" value="Unplaced"/>
</dbReference>
<evidence type="ECO:0000313" key="2">
    <source>
        <dbReference type="WBParaSite" id="JU765_v2.g6106.t1"/>
    </source>
</evidence>
<protein>
    <submittedName>
        <fullName evidence="2">Uncharacterized protein</fullName>
    </submittedName>
</protein>
<dbReference type="WBParaSite" id="JU765_v2.g6106.t1">
    <property type="protein sequence ID" value="JU765_v2.g6106.t1"/>
    <property type="gene ID" value="JU765_v2.g6106"/>
</dbReference>
<organism evidence="1 2">
    <name type="scientific">Panagrolaimus sp. JU765</name>
    <dbReference type="NCBI Taxonomy" id="591449"/>
    <lineage>
        <taxon>Eukaryota</taxon>
        <taxon>Metazoa</taxon>
        <taxon>Ecdysozoa</taxon>
        <taxon>Nematoda</taxon>
        <taxon>Chromadorea</taxon>
        <taxon>Rhabditida</taxon>
        <taxon>Tylenchina</taxon>
        <taxon>Panagrolaimomorpha</taxon>
        <taxon>Panagrolaimoidea</taxon>
        <taxon>Panagrolaimidae</taxon>
        <taxon>Panagrolaimus</taxon>
    </lineage>
</organism>
<sequence>MIFWFIVGLSCFLGVEARNASVDGYDLIRYNQPLNRTIKISCDAPYVVRPDAEIQLWDDDDKLTFGDDLMATWYGGKNFKTGKDDAYVQIYVPQSIINAYIDGLNHAVDVYFLMINVCRKGDIFKFGDVLNQKEYNNSPARPKY</sequence>
<evidence type="ECO:0000313" key="1">
    <source>
        <dbReference type="Proteomes" id="UP000887576"/>
    </source>
</evidence>
<proteinExistence type="predicted"/>
<accession>A0AC34REK7</accession>